<dbReference type="InterPro" id="IPR055286">
    <property type="entry name" value="RXYLT1-like"/>
</dbReference>
<comment type="caution">
    <text evidence="2">The sequence shown here is derived from an EMBL/GenBank/DDBJ whole genome shotgun (WGS) entry which is preliminary data.</text>
</comment>
<name>A0A836CJH0_9STRA</name>
<evidence type="ECO:0000313" key="2">
    <source>
        <dbReference type="EMBL" id="KAG5187764.1"/>
    </source>
</evidence>
<evidence type="ECO:0000259" key="1">
    <source>
        <dbReference type="Pfam" id="PF24785"/>
    </source>
</evidence>
<sequence>VVLIGDFDSNFGMLSTVVANRTVDWVHPPGAPPRRYVGMEGLQAFLDDERLLLWAVNQHQAAPPAPHAKLLSLPLGLPTHGDEELWRTYRRYVGGSGSGGGGAALPLPPRRVLLAVNNSGWQHRAAVNARVNATFGGALVNSYASGRPYWEILLESKFVLAPSGMGYDCYRVWEVLAHGAIPIVEWSPGLDRTYAALPVLTIADWADVTPELLEEVWREYTMERAAEWDFRRLTEKYWLELLADAAAAGSIDAITAQHPLRTE</sequence>
<reference evidence="2" key="1">
    <citation type="submission" date="2021-02" db="EMBL/GenBank/DDBJ databases">
        <title>First Annotated Genome of the Yellow-green Alga Tribonema minus.</title>
        <authorList>
            <person name="Mahan K.M."/>
        </authorList>
    </citation>
    <scope>NUCLEOTIDE SEQUENCE</scope>
    <source>
        <strain evidence="2">UTEX B ZZ1240</strain>
    </source>
</reference>
<dbReference type="Pfam" id="PF24785">
    <property type="entry name" value="RXYLT1_C"/>
    <property type="match status" value="1"/>
</dbReference>
<dbReference type="EMBL" id="JAFCMP010000083">
    <property type="protein sequence ID" value="KAG5187764.1"/>
    <property type="molecule type" value="Genomic_DNA"/>
</dbReference>
<proteinExistence type="predicted"/>
<gene>
    <name evidence="2" type="ORF">JKP88DRAFT_128771</name>
</gene>
<protein>
    <recommendedName>
        <fullName evidence="1">RXYLT1 C-terminal domain-containing protein</fullName>
    </recommendedName>
</protein>
<dbReference type="PANTHER" id="PTHR15576">
    <property type="entry name" value="RIBITOL-5-PHOSPHATE XYLOSYLTRANSFERASE 1"/>
    <property type="match status" value="1"/>
</dbReference>
<keyword evidence="3" id="KW-1185">Reference proteome</keyword>
<dbReference type="Proteomes" id="UP000664859">
    <property type="component" value="Unassembled WGS sequence"/>
</dbReference>
<dbReference type="GO" id="GO:0005794">
    <property type="term" value="C:Golgi apparatus"/>
    <property type="evidence" value="ECO:0007669"/>
    <property type="project" value="TreeGrafter"/>
</dbReference>
<feature type="domain" description="RXYLT1 C-terminal" evidence="1">
    <location>
        <begin position="141"/>
        <end position="185"/>
    </location>
</feature>
<accession>A0A836CJH0</accession>
<dbReference type="GO" id="GO:0035269">
    <property type="term" value="P:protein O-linked glycosylation via mannose"/>
    <property type="evidence" value="ECO:0007669"/>
    <property type="project" value="InterPro"/>
</dbReference>
<feature type="non-terminal residue" evidence="2">
    <location>
        <position position="1"/>
    </location>
</feature>
<evidence type="ECO:0000313" key="3">
    <source>
        <dbReference type="Proteomes" id="UP000664859"/>
    </source>
</evidence>
<dbReference type="AlphaFoldDB" id="A0A836CJH0"/>
<dbReference type="GO" id="GO:0120053">
    <property type="term" value="F:ribitol beta-1,4-xylosyltransferase activity"/>
    <property type="evidence" value="ECO:0007669"/>
    <property type="project" value="InterPro"/>
</dbReference>
<organism evidence="2 3">
    <name type="scientific">Tribonema minus</name>
    <dbReference type="NCBI Taxonomy" id="303371"/>
    <lineage>
        <taxon>Eukaryota</taxon>
        <taxon>Sar</taxon>
        <taxon>Stramenopiles</taxon>
        <taxon>Ochrophyta</taxon>
        <taxon>PX clade</taxon>
        <taxon>Xanthophyceae</taxon>
        <taxon>Tribonematales</taxon>
        <taxon>Tribonemataceae</taxon>
        <taxon>Tribonema</taxon>
    </lineage>
</organism>
<dbReference type="OrthoDB" id="45254at2759"/>
<feature type="non-terminal residue" evidence="2">
    <location>
        <position position="263"/>
    </location>
</feature>
<dbReference type="InterPro" id="IPR057538">
    <property type="entry name" value="RXYLT1_C"/>
</dbReference>
<dbReference type="PANTHER" id="PTHR15576:SF1">
    <property type="entry name" value="RIBITOL-5-PHOSPHATE XYLOSYLTRANSFERASE 1"/>
    <property type="match status" value="1"/>
</dbReference>